<reference evidence="2" key="1">
    <citation type="submission" date="2023-07" db="EMBL/GenBank/DDBJ databases">
        <title>Whole genome shotgun sequence of Streptomyces spororaveus NBRC 15456.</title>
        <authorList>
            <person name="Komaki H."/>
            <person name="Tamura T."/>
        </authorList>
    </citation>
    <scope>NUCLEOTIDE SEQUENCE [LARGE SCALE GENOMIC DNA]</scope>
    <source>
        <strain evidence="2">NBRC 15456</strain>
    </source>
</reference>
<accession>A0ABQ3T680</accession>
<dbReference type="Proteomes" id="UP000608522">
    <property type="component" value="Unassembled WGS sequence"/>
</dbReference>
<evidence type="ECO:0000313" key="2">
    <source>
        <dbReference type="Proteomes" id="UP000608522"/>
    </source>
</evidence>
<protein>
    <submittedName>
        <fullName evidence="1">Uncharacterized protein</fullName>
    </submittedName>
</protein>
<organism evidence="1 2">
    <name type="scientific">Streptomyces spororaveus</name>
    <dbReference type="NCBI Taxonomy" id="284039"/>
    <lineage>
        <taxon>Bacteria</taxon>
        <taxon>Bacillati</taxon>
        <taxon>Actinomycetota</taxon>
        <taxon>Actinomycetes</taxon>
        <taxon>Kitasatosporales</taxon>
        <taxon>Streptomycetaceae</taxon>
        <taxon>Streptomyces</taxon>
    </lineage>
</organism>
<dbReference type="EMBL" id="BNED01000005">
    <property type="protein sequence ID" value="GHI75901.1"/>
    <property type="molecule type" value="Genomic_DNA"/>
</dbReference>
<keyword evidence="2" id="KW-1185">Reference proteome</keyword>
<sequence>MNRGRSPAAGVATVTALIWPALRERSELDKLVLAKWVINQEEWKRLLQDIEGLAPRDF</sequence>
<name>A0ABQ3T680_9ACTN</name>
<proteinExistence type="predicted"/>
<evidence type="ECO:0000313" key="1">
    <source>
        <dbReference type="EMBL" id="GHI75901.1"/>
    </source>
</evidence>
<gene>
    <name evidence="1" type="ORF">Sspor_14620</name>
</gene>
<comment type="caution">
    <text evidence="1">The sequence shown here is derived from an EMBL/GenBank/DDBJ whole genome shotgun (WGS) entry which is preliminary data.</text>
</comment>